<name>A0A501XKU1_9SPHN</name>
<accession>A0A501XKU1</accession>
<dbReference type="Proteomes" id="UP000319897">
    <property type="component" value="Unassembled WGS sequence"/>
</dbReference>
<organism evidence="2 3">
    <name type="scientific">Sandaracinobacter neustonicus</name>
    <dbReference type="NCBI Taxonomy" id="1715348"/>
    <lineage>
        <taxon>Bacteria</taxon>
        <taxon>Pseudomonadati</taxon>
        <taxon>Pseudomonadota</taxon>
        <taxon>Alphaproteobacteria</taxon>
        <taxon>Sphingomonadales</taxon>
        <taxon>Sphingosinicellaceae</taxon>
        <taxon>Sandaracinobacter</taxon>
    </lineage>
</organism>
<dbReference type="EMBL" id="VFSU01000024">
    <property type="protein sequence ID" value="TPE61039.1"/>
    <property type="molecule type" value="Genomic_DNA"/>
</dbReference>
<keyword evidence="1" id="KW-0472">Membrane</keyword>
<evidence type="ECO:0000313" key="3">
    <source>
        <dbReference type="Proteomes" id="UP000319897"/>
    </source>
</evidence>
<dbReference type="AlphaFoldDB" id="A0A501XKU1"/>
<gene>
    <name evidence="2" type="ORF">FJQ54_09040</name>
</gene>
<proteinExistence type="predicted"/>
<feature type="transmembrane region" description="Helical" evidence="1">
    <location>
        <begin position="7"/>
        <end position="30"/>
    </location>
</feature>
<sequence>MSEITTVRLPFVIASLLSLLWLGFGVWAMTADGTGPHTISEAVQQVGILLMPIAAMYALASALQNREHIPVLDKSDALEETEARVSGAAARIDALKESLNKDLGLLASTADLLESRSREAQRLVSDLTTATSGALEASRVLESVLPQAASAAERLRLALGETGAVAEAQADRAQQAARSVADGLDALSARGAQSADQLSQALATLEAQADRGRSQSEAGMRAIRSEADSLFELLENTLTAKREAARQQGEAMSAQINEAYQRLDAMGTAATAQLGERLRELGNQAEAIEGRLKAQGALTESLSASAERAFKLLDARLQHSQDTSGQVLERLLSRVQGVNGELGRIAEPLKDSQAATQSLETAVKSLRETALQTVDVLGETLPARTVDAGRAAETLSAELNGLVSAIDKAHSKAAALAAPIAESRAALEAASLGYAAQREAIEAAGQALVAELQQASRLIGEVEEQTRDTSLAAATRLVDAMARVRDVATQTTGTMREMLDNVLSEAKEALSDAADDAMRRSFAEPIAEKAREAEAAAASAAERTATSMAALANTLKLLEERSTDRVVQFEEARQAELLAASGVLTERLSDASVSIASALGKPMDDADWAQWRKGERGLFNRRAVALLDKREAKELKDLIARDDSFASAARDYTRSFDALVQRFEGQAPALAAALLGSEQGRLAAALSEALEG</sequence>
<evidence type="ECO:0000313" key="2">
    <source>
        <dbReference type="EMBL" id="TPE61039.1"/>
    </source>
</evidence>
<reference evidence="2 3" key="1">
    <citation type="submission" date="2019-06" db="EMBL/GenBank/DDBJ databases">
        <authorList>
            <person name="Lee I."/>
            <person name="Jang G.I."/>
            <person name="Hwang C.Y."/>
        </authorList>
    </citation>
    <scope>NUCLEOTIDE SEQUENCE [LARGE SCALE GENOMIC DNA]</scope>
    <source>
        <strain evidence="2 3">PAMC 28131</strain>
    </source>
</reference>
<dbReference type="RefSeq" id="WP_140928097.1">
    <property type="nucleotide sequence ID" value="NZ_VFSU01000024.1"/>
</dbReference>
<comment type="caution">
    <text evidence="2">The sequence shown here is derived from an EMBL/GenBank/DDBJ whole genome shotgun (WGS) entry which is preliminary data.</text>
</comment>
<keyword evidence="3" id="KW-1185">Reference proteome</keyword>
<evidence type="ECO:0000256" key="1">
    <source>
        <dbReference type="SAM" id="Phobius"/>
    </source>
</evidence>
<protein>
    <submittedName>
        <fullName evidence="2">Uncharacterized protein</fullName>
    </submittedName>
</protein>
<keyword evidence="1" id="KW-1133">Transmembrane helix</keyword>
<keyword evidence="1" id="KW-0812">Transmembrane</keyword>
<dbReference type="OrthoDB" id="9777715at2"/>